<evidence type="ECO:0000259" key="6">
    <source>
        <dbReference type="PROSITE" id="PS50893"/>
    </source>
</evidence>
<keyword evidence="2" id="KW-0813">Transport</keyword>
<dbReference type="PANTHER" id="PTHR43117">
    <property type="entry name" value="OSMOPROTECTANT IMPORT ATP-BINDING PROTEIN OSMV"/>
    <property type="match status" value="1"/>
</dbReference>
<dbReference type="InterPro" id="IPR003593">
    <property type="entry name" value="AAA+_ATPase"/>
</dbReference>
<evidence type="ECO:0000256" key="5">
    <source>
        <dbReference type="ARBA" id="ARBA00066388"/>
    </source>
</evidence>
<name>A0A402D4J9_9BACT</name>
<dbReference type="GO" id="GO:0016887">
    <property type="term" value="F:ATP hydrolysis activity"/>
    <property type="evidence" value="ECO:0007669"/>
    <property type="project" value="InterPro"/>
</dbReference>
<dbReference type="Pfam" id="PF00005">
    <property type="entry name" value="ABC_tran"/>
    <property type="match status" value="1"/>
</dbReference>
<feature type="domain" description="ABC transporter" evidence="6">
    <location>
        <begin position="2"/>
        <end position="235"/>
    </location>
</feature>
<proteinExistence type="inferred from homology"/>
<sequence length="251" mass="26996">MISVENVSKSYKSQTALAATTLQFDPASTTVLIGPSGCGKSTLLRIIVGLVTPDAGSVAVEGERLTAANVEAMRHRIGYVIQDGGLFPHLTAEGNVTLLAKFLRKPASEIEKRVGQLCEIVQLPREALGRFPSELSGGQRQRVGLMRALMLDPPALLLDEPLGALDPITRNELQGELKSIFARLGKTVVLVTHDMGEAAYLADRIVLMRAGRIVQQGTLADLIERPADPYVTEFIRAQRSPLPALPETAAP</sequence>
<evidence type="ECO:0000256" key="4">
    <source>
        <dbReference type="ARBA" id="ARBA00022840"/>
    </source>
</evidence>
<gene>
    <name evidence="7" type="ORF">CCAX7_12300</name>
</gene>
<dbReference type="RefSeq" id="WP_119324371.1">
    <property type="nucleotide sequence ID" value="NZ_AP025739.1"/>
</dbReference>
<protein>
    <recommendedName>
        <fullName evidence="5">ABC-type quaternary amine transporter</fullName>
        <ecNumber evidence="5">7.6.2.9</ecNumber>
    </recommendedName>
</protein>
<dbReference type="GO" id="GO:0005524">
    <property type="term" value="F:ATP binding"/>
    <property type="evidence" value="ECO:0007669"/>
    <property type="project" value="UniProtKB-KW"/>
</dbReference>
<dbReference type="Proteomes" id="UP000287394">
    <property type="component" value="Chromosome"/>
</dbReference>
<accession>A0A402D4J9</accession>
<dbReference type="OrthoDB" id="9802264at2"/>
<organism evidence="7 8">
    <name type="scientific">Capsulimonas corticalis</name>
    <dbReference type="NCBI Taxonomy" id="2219043"/>
    <lineage>
        <taxon>Bacteria</taxon>
        <taxon>Bacillati</taxon>
        <taxon>Armatimonadota</taxon>
        <taxon>Armatimonadia</taxon>
        <taxon>Capsulimonadales</taxon>
        <taxon>Capsulimonadaceae</taxon>
        <taxon>Capsulimonas</taxon>
    </lineage>
</organism>
<dbReference type="FunCoup" id="A0A402D4J9">
    <property type="interactions" value="382"/>
</dbReference>
<dbReference type="PANTHER" id="PTHR43117:SF4">
    <property type="entry name" value="OSMOPROTECTANT IMPORT ATP-BINDING PROTEIN OSMV"/>
    <property type="match status" value="1"/>
</dbReference>
<evidence type="ECO:0000256" key="2">
    <source>
        <dbReference type="ARBA" id="ARBA00022448"/>
    </source>
</evidence>
<dbReference type="AlphaFoldDB" id="A0A402D4J9"/>
<comment type="similarity">
    <text evidence="1">Belongs to the ABC transporter superfamily.</text>
</comment>
<dbReference type="GO" id="GO:0015418">
    <property type="term" value="F:ABC-type quaternary ammonium compound transporting activity"/>
    <property type="evidence" value="ECO:0007669"/>
    <property type="project" value="UniProtKB-EC"/>
</dbReference>
<keyword evidence="4 7" id="KW-0067">ATP-binding</keyword>
<reference evidence="7 8" key="1">
    <citation type="journal article" date="2019" name="Int. J. Syst. Evol. Microbiol.">
        <title>Capsulimonas corticalis gen. nov., sp. nov., an aerobic capsulated bacterium, of a novel bacterial order, Capsulimonadales ord. nov., of the class Armatimonadia of the phylum Armatimonadetes.</title>
        <authorList>
            <person name="Li J."/>
            <person name="Kudo C."/>
            <person name="Tonouchi A."/>
        </authorList>
    </citation>
    <scope>NUCLEOTIDE SEQUENCE [LARGE SCALE GENOMIC DNA]</scope>
    <source>
        <strain evidence="7 8">AX-7</strain>
    </source>
</reference>
<dbReference type="SMART" id="SM00382">
    <property type="entry name" value="AAA"/>
    <property type="match status" value="1"/>
</dbReference>
<dbReference type="KEGG" id="ccot:CCAX7_12300"/>
<dbReference type="PROSITE" id="PS50893">
    <property type="entry name" value="ABC_TRANSPORTER_2"/>
    <property type="match status" value="1"/>
</dbReference>
<dbReference type="InterPro" id="IPR003439">
    <property type="entry name" value="ABC_transporter-like_ATP-bd"/>
</dbReference>
<keyword evidence="8" id="KW-1185">Reference proteome</keyword>
<dbReference type="InterPro" id="IPR027417">
    <property type="entry name" value="P-loop_NTPase"/>
</dbReference>
<evidence type="ECO:0000256" key="1">
    <source>
        <dbReference type="ARBA" id="ARBA00005417"/>
    </source>
</evidence>
<dbReference type="Gene3D" id="3.40.50.300">
    <property type="entry name" value="P-loop containing nucleotide triphosphate hydrolases"/>
    <property type="match status" value="1"/>
</dbReference>
<dbReference type="EC" id="7.6.2.9" evidence="5"/>
<dbReference type="SUPFAM" id="SSF52540">
    <property type="entry name" value="P-loop containing nucleoside triphosphate hydrolases"/>
    <property type="match status" value="1"/>
</dbReference>
<keyword evidence="3" id="KW-0547">Nucleotide-binding</keyword>
<evidence type="ECO:0000256" key="3">
    <source>
        <dbReference type="ARBA" id="ARBA00022741"/>
    </source>
</evidence>
<evidence type="ECO:0000313" key="8">
    <source>
        <dbReference type="Proteomes" id="UP000287394"/>
    </source>
</evidence>
<dbReference type="FunFam" id="3.40.50.300:FF:000425">
    <property type="entry name" value="Probable ABC transporter, ATP-binding subunit"/>
    <property type="match status" value="1"/>
</dbReference>
<evidence type="ECO:0000313" key="7">
    <source>
        <dbReference type="EMBL" id="BDI29179.1"/>
    </source>
</evidence>
<dbReference type="EMBL" id="AP025739">
    <property type="protein sequence ID" value="BDI29179.1"/>
    <property type="molecule type" value="Genomic_DNA"/>
</dbReference>